<dbReference type="RefSeq" id="WP_344696972.1">
    <property type="nucleotide sequence ID" value="NZ_BAABBR010000001.1"/>
</dbReference>
<dbReference type="SUPFAM" id="SSF56925">
    <property type="entry name" value="OMPA-like"/>
    <property type="match status" value="1"/>
</dbReference>
<proteinExistence type="predicted"/>
<organism evidence="4 5">
    <name type="scientific">Sphingomonas rosea</name>
    <dbReference type="NCBI Taxonomy" id="335605"/>
    <lineage>
        <taxon>Bacteria</taxon>
        <taxon>Pseudomonadati</taxon>
        <taxon>Pseudomonadota</taxon>
        <taxon>Alphaproteobacteria</taxon>
        <taxon>Sphingomonadales</taxon>
        <taxon>Sphingomonadaceae</taxon>
        <taxon>Sphingomonas</taxon>
    </lineage>
</organism>
<evidence type="ECO:0000313" key="4">
    <source>
        <dbReference type="EMBL" id="GAA4039410.1"/>
    </source>
</evidence>
<keyword evidence="5" id="KW-1185">Reference proteome</keyword>
<protein>
    <recommendedName>
        <fullName evidence="3">Outer membrane protein beta-barrel domain-containing protein</fullName>
    </recommendedName>
</protein>
<sequence length="187" mass="19485">MKKFLALTALATTAIVAAPAAAAPVQGPRVEALVGYDAVRANVGDANFVDKYKDEGVLYGIGAGYDFALGNKASLGVDLEASDSTVRDRQAEGTLKAGRDLYAGGRVSFPLGADGSNVYLKGGYTNARVTATNGIVSASEDLDGYRIGGGAQFALTGKAYVGGEYRYSNYEQGVERHQLALNVGTRF</sequence>
<evidence type="ECO:0000259" key="3">
    <source>
        <dbReference type="Pfam" id="PF13505"/>
    </source>
</evidence>
<accession>A0ABP7UDD1</accession>
<gene>
    <name evidence="4" type="ORF">GCM10022281_20370</name>
</gene>
<dbReference type="Proteomes" id="UP001424459">
    <property type="component" value="Unassembled WGS sequence"/>
</dbReference>
<keyword evidence="1 2" id="KW-0732">Signal</keyword>
<dbReference type="EMBL" id="BAABBR010000001">
    <property type="protein sequence ID" value="GAA4039410.1"/>
    <property type="molecule type" value="Genomic_DNA"/>
</dbReference>
<dbReference type="Gene3D" id="2.40.160.20">
    <property type="match status" value="1"/>
</dbReference>
<evidence type="ECO:0000313" key="5">
    <source>
        <dbReference type="Proteomes" id="UP001424459"/>
    </source>
</evidence>
<feature type="chain" id="PRO_5045785302" description="Outer membrane protein beta-barrel domain-containing protein" evidence="2">
    <location>
        <begin position="23"/>
        <end position="187"/>
    </location>
</feature>
<feature type="signal peptide" evidence="2">
    <location>
        <begin position="1"/>
        <end position="22"/>
    </location>
</feature>
<evidence type="ECO:0000256" key="2">
    <source>
        <dbReference type="SAM" id="SignalP"/>
    </source>
</evidence>
<comment type="caution">
    <text evidence="4">The sequence shown here is derived from an EMBL/GenBank/DDBJ whole genome shotgun (WGS) entry which is preliminary data.</text>
</comment>
<reference evidence="5" key="1">
    <citation type="journal article" date="2019" name="Int. J. Syst. Evol. Microbiol.">
        <title>The Global Catalogue of Microorganisms (GCM) 10K type strain sequencing project: providing services to taxonomists for standard genome sequencing and annotation.</title>
        <authorList>
            <consortium name="The Broad Institute Genomics Platform"/>
            <consortium name="The Broad Institute Genome Sequencing Center for Infectious Disease"/>
            <person name="Wu L."/>
            <person name="Ma J."/>
        </authorList>
    </citation>
    <scope>NUCLEOTIDE SEQUENCE [LARGE SCALE GENOMIC DNA]</scope>
    <source>
        <strain evidence="5">JCM 17564</strain>
    </source>
</reference>
<dbReference type="InterPro" id="IPR011250">
    <property type="entry name" value="OMP/PagP_B-barrel"/>
</dbReference>
<dbReference type="InterPro" id="IPR027385">
    <property type="entry name" value="Beta-barrel_OMP"/>
</dbReference>
<dbReference type="Pfam" id="PF13505">
    <property type="entry name" value="OMP_b-brl"/>
    <property type="match status" value="1"/>
</dbReference>
<name>A0ABP7UDD1_9SPHN</name>
<feature type="domain" description="Outer membrane protein beta-barrel" evidence="3">
    <location>
        <begin position="9"/>
        <end position="187"/>
    </location>
</feature>
<evidence type="ECO:0000256" key="1">
    <source>
        <dbReference type="ARBA" id="ARBA00022729"/>
    </source>
</evidence>